<proteinExistence type="inferred from homology"/>
<dbReference type="OrthoDB" id="6419659at2759"/>
<feature type="domain" description="CN hydrolase" evidence="3">
    <location>
        <begin position="39"/>
        <end position="320"/>
    </location>
</feature>
<comment type="similarity">
    <text evidence="1">Belongs to the carbon-nitrogen hydrolase superfamily. BTD/VNN family.</text>
</comment>
<dbReference type="Pfam" id="PF19018">
    <property type="entry name" value="Vanin_C"/>
    <property type="match status" value="1"/>
</dbReference>
<keyword evidence="5" id="KW-1185">Reference proteome</keyword>
<evidence type="ECO:0000256" key="2">
    <source>
        <dbReference type="ARBA" id="ARBA00022801"/>
    </source>
</evidence>
<dbReference type="SUPFAM" id="SSF56317">
    <property type="entry name" value="Carbon-nitrogen hydrolase"/>
    <property type="match status" value="1"/>
</dbReference>
<dbReference type="Proteomes" id="UP000054359">
    <property type="component" value="Unassembled WGS sequence"/>
</dbReference>
<evidence type="ECO:0000313" key="5">
    <source>
        <dbReference type="Proteomes" id="UP000054359"/>
    </source>
</evidence>
<sequence>MGEIKRGDTFSGYIMGYRSGLLICVIFVLPAVIAGKDYFTAAIFEHRPRAESNSTLSPKETASSNLRFYEKAASLAAKNGADIIVFNEFGLFPYEPSRDFLRKFMEHVPDPEKVEFNPCVENAKDRYILHTLSCMARRNKIFVVANVGDIHPCNSVCDVSETKSCADKCPEDGVLMYNTDVAFNPEGKLIARYHKMHPYFEVLNVPDEPEYITFDTNFGKFGLIVCFDSVFEEAYILAKEYGIDTLLFPTHWFDDILPLNAIEFQQSWALANGVNFIAANAQTPGLGTLGSGIFSKETGAVVYTYEPDGESKLLLGNIKIKKSSKVPEKSSITVITEDSSYLTTETGKYFPEHCYESKVGPAKDIYHDYRCFKSQTENYTLIKLETSAGKVEACNNEFCCSVKYAANDMQEDFYLAVFNGTNNVKNYYHWCEETCMLIRCDPFDGKPCAIQPSVSKTVFKTVKMTARFTSPAVYPTVSRNKFRLASKKEWNYYTEKSGVTLKFESKSNEPLLKVGLMGRCYQRDPPFVPFYKY</sequence>
<accession>A0A087TRF0</accession>
<dbReference type="PROSITE" id="PS50263">
    <property type="entry name" value="CN_HYDROLASE"/>
    <property type="match status" value="1"/>
</dbReference>
<reference evidence="4 5" key="1">
    <citation type="submission" date="2013-11" db="EMBL/GenBank/DDBJ databases">
        <title>Genome sequencing of Stegodyphus mimosarum.</title>
        <authorList>
            <person name="Bechsgaard J."/>
        </authorList>
    </citation>
    <scope>NUCLEOTIDE SEQUENCE [LARGE SCALE GENOMIC DNA]</scope>
</reference>
<dbReference type="Gene3D" id="3.60.110.10">
    <property type="entry name" value="Carbon-nitrogen hydrolase"/>
    <property type="match status" value="1"/>
</dbReference>
<protein>
    <submittedName>
        <fullName evidence="4">Pantetheinase</fullName>
    </submittedName>
</protein>
<evidence type="ECO:0000313" key="4">
    <source>
        <dbReference type="EMBL" id="KFM67689.1"/>
    </source>
</evidence>
<dbReference type="EMBL" id="KK116402">
    <property type="protein sequence ID" value="KFM67689.1"/>
    <property type="molecule type" value="Genomic_DNA"/>
</dbReference>
<dbReference type="InterPro" id="IPR036526">
    <property type="entry name" value="C-N_Hydrolase_sf"/>
</dbReference>
<dbReference type="STRING" id="407821.A0A087TRF0"/>
<dbReference type="InterPro" id="IPR043957">
    <property type="entry name" value="Vanin_C"/>
</dbReference>
<organism evidence="4 5">
    <name type="scientific">Stegodyphus mimosarum</name>
    <name type="common">African social velvet spider</name>
    <dbReference type="NCBI Taxonomy" id="407821"/>
    <lineage>
        <taxon>Eukaryota</taxon>
        <taxon>Metazoa</taxon>
        <taxon>Ecdysozoa</taxon>
        <taxon>Arthropoda</taxon>
        <taxon>Chelicerata</taxon>
        <taxon>Arachnida</taxon>
        <taxon>Araneae</taxon>
        <taxon>Araneomorphae</taxon>
        <taxon>Entelegynae</taxon>
        <taxon>Eresoidea</taxon>
        <taxon>Eresidae</taxon>
        <taxon>Stegodyphus</taxon>
    </lineage>
</organism>
<dbReference type="InterPro" id="IPR040154">
    <property type="entry name" value="Biotinidase/VNN"/>
</dbReference>
<dbReference type="AlphaFoldDB" id="A0A087TRF0"/>
<evidence type="ECO:0000259" key="3">
    <source>
        <dbReference type="PROSITE" id="PS50263"/>
    </source>
</evidence>
<name>A0A087TRF0_STEMI</name>
<dbReference type="OMA" id="PSNDHYF"/>
<dbReference type="GO" id="GO:0016787">
    <property type="term" value="F:hydrolase activity"/>
    <property type="evidence" value="ECO:0007669"/>
    <property type="project" value="UniProtKB-KW"/>
</dbReference>
<dbReference type="PANTHER" id="PTHR10609">
    <property type="entry name" value="BIOTINIDASE-RELATED"/>
    <property type="match status" value="1"/>
</dbReference>
<dbReference type="Pfam" id="PF00795">
    <property type="entry name" value="CN_hydrolase"/>
    <property type="match status" value="1"/>
</dbReference>
<feature type="non-terminal residue" evidence="4">
    <location>
        <position position="533"/>
    </location>
</feature>
<dbReference type="InterPro" id="IPR003010">
    <property type="entry name" value="C-N_Hydrolase"/>
</dbReference>
<dbReference type="PANTHER" id="PTHR10609:SF27">
    <property type="entry name" value="CN HYDROLASE DOMAIN-CONTAINING PROTEIN-RELATED"/>
    <property type="match status" value="1"/>
</dbReference>
<evidence type="ECO:0000256" key="1">
    <source>
        <dbReference type="ARBA" id="ARBA00008225"/>
    </source>
</evidence>
<keyword evidence="2" id="KW-0378">Hydrolase</keyword>
<gene>
    <name evidence="4" type="ORF">X975_06144</name>
</gene>